<dbReference type="AlphaFoldDB" id="A0AAW0K589"/>
<feature type="compositionally biased region" description="Low complexity" evidence="1">
    <location>
        <begin position="64"/>
        <end position="79"/>
    </location>
</feature>
<keyword evidence="2" id="KW-0472">Membrane</keyword>
<keyword evidence="2" id="KW-1133">Transmembrane helix</keyword>
<comment type="caution">
    <text evidence="3">The sequence shown here is derived from an EMBL/GenBank/DDBJ whole genome shotgun (WGS) entry which is preliminary data.</text>
</comment>
<dbReference type="EMBL" id="PKMF04000395">
    <property type="protein sequence ID" value="KAK7834057.1"/>
    <property type="molecule type" value="Genomic_DNA"/>
</dbReference>
<organism evidence="3 4">
    <name type="scientific">Quercus suber</name>
    <name type="common">Cork oak</name>
    <dbReference type="NCBI Taxonomy" id="58331"/>
    <lineage>
        <taxon>Eukaryota</taxon>
        <taxon>Viridiplantae</taxon>
        <taxon>Streptophyta</taxon>
        <taxon>Embryophyta</taxon>
        <taxon>Tracheophyta</taxon>
        <taxon>Spermatophyta</taxon>
        <taxon>Magnoliopsida</taxon>
        <taxon>eudicotyledons</taxon>
        <taxon>Gunneridae</taxon>
        <taxon>Pentapetalae</taxon>
        <taxon>rosids</taxon>
        <taxon>fabids</taxon>
        <taxon>Fagales</taxon>
        <taxon>Fagaceae</taxon>
        <taxon>Quercus</taxon>
    </lineage>
</organism>
<reference evidence="3 4" key="1">
    <citation type="journal article" date="2018" name="Sci. Data">
        <title>The draft genome sequence of cork oak.</title>
        <authorList>
            <person name="Ramos A.M."/>
            <person name="Usie A."/>
            <person name="Barbosa P."/>
            <person name="Barros P.M."/>
            <person name="Capote T."/>
            <person name="Chaves I."/>
            <person name="Simoes F."/>
            <person name="Abreu I."/>
            <person name="Carrasquinho I."/>
            <person name="Faro C."/>
            <person name="Guimaraes J.B."/>
            <person name="Mendonca D."/>
            <person name="Nobrega F."/>
            <person name="Rodrigues L."/>
            <person name="Saibo N.J.M."/>
            <person name="Varela M.C."/>
            <person name="Egas C."/>
            <person name="Matos J."/>
            <person name="Miguel C.M."/>
            <person name="Oliveira M.M."/>
            <person name="Ricardo C.P."/>
            <person name="Goncalves S."/>
        </authorList>
    </citation>
    <scope>NUCLEOTIDE SEQUENCE [LARGE SCALE GENOMIC DNA]</scope>
    <source>
        <strain evidence="4">cv. HL8</strain>
    </source>
</reference>
<dbReference type="Proteomes" id="UP000237347">
    <property type="component" value="Unassembled WGS sequence"/>
</dbReference>
<feature type="transmembrane region" description="Helical" evidence="2">
    <location>
        <begin position="17"/>
        <end position="38"/>
    </location>
</feature>
<accession>A0AAW0K589</accession>
<evidence type="ECO:0000313" key="4">
    <source>
        <dbReference type="Proteomes" id="UP000237347"/>
    </source>
</evidence>
<protein>
    <submittedName>
        <fullName evidence="3">Uncharacterized protein</fullName>
    </submittedName>
</protein>
<evidence type="ECO:0000256" key="2">
    <source>
        <dbReference type="SAM" id="Phobius"/>
    </source>
</evidence>
<sequence>MELLDTAFILVRNQERIIAMGVLILGVYTISDAVVYFANYVALKVPSAGSVDSKFAICAAEASKASQSFEPSSESSPASNPDMNCTNKLDDQSIKRYLVLFILEIGDITNDTHFIILKDRKKEIVSYMQCKENPRVVSLDV</sequence>
<proteinExistence type="predicted"/>
<keyword evidence="2" id="KW-0812">Transmembrane</keyword>
<feature type="region of interest" description="Disordered" evidence="1">
    <location>
        <begin position="64"/>
        <end position="86"/>
    </location>
</feature>
<evidence type="ECO:0000256" key="1">
    <source>
        <dbReference type="SAM" id="MobiDB-lite"/>
    </source>
</evidence>
<evidence type="ECO:0000313" key="3">
    <source>
        <dbReference type="EMBL" id="KAK7834057.1"/>
    </source>
</evidence>
<name>A0AAW0K589_QUESU</name>
<keyword evidence="4" id="KW-1185">Reference proteome</keyword>
<gene>
    <name evidence="3" type="ORF">CFP56_025113</name>
</gene>